<dbReference type="Pfam" id="PF13144">
    <property type="entry name" value="ChapFlgA"/>
    <property type="match status" value="1"/>
</dbReference>
<keyword evidence="9" id="KW-0969">Cilium</keyword>
<keyword evidence="4 7" id="KW-0732">Signal</keyword>
<keyword evidence="9" id="KW-0966">Cell projection</keyword>
<protein>
    <recommendedName>
        <fullName evidence="3">Flagella basal body P-ring formation protein FlgA</fullName>
    </recommendedName>
</protein>
<evidence type="ECO:0000256" key="6">
    <source>
        <dbReference type="ARBA" id="ARBA00025643"/>
    </source>
</evidence>
<dbReference type="InterPro" id="IPR017585">
    <property type="entry name" value="SAF_FlgA"/>
</dbReference>
<dbReference type="Gene3D" id="2.30.30.760">
    <property type="match status" value="1"/>
</dbReference>
<evidence type="ECO:0000256" key="1">
    <source>
        <dbReference type="ARBA" id="ARBA00004418"/>
    </source>
</evidence>
<sequence length="251" mass="27140">MKNDRLKRKAFFRLPFPLAETLTAALLLLTFPACAAVADSARQQINNGVLKLAEQAVKAEAAQKQWADPHSRFNVFMPAAVASAAPCPQPPIFTASAKTLPRLGYSVLCPGVAGWRFTVTVKADIYLPVVMPARAIERGETLSADALVLKKFNISNQRGELVMKMEDVVGLTARHALRAYAPVKVNDVDRPLWVKRDQEVTLVSRSGEISAQTSGLALKNGRQGEVIKVQNASSQRVVSATVEAPGVVVVQ</sequence>
<evidence type="ECO:0000256" key="4">
    <source>
        <dbReference type="ARBA" id="ARBA00022729"/>
    </source>
</evidence>
<dbReference type="AlphaFoldDB" id="A0AA86JC86"/>
<feature type="chain" id="PRO_5041664395" description="Flagella basal body P-ring formation protein FlgA" evidence="7">
    <location>
        <begin position="36"/>
        <end position="251"/>
    </location>
</feature>
<gene>
    <name evidence="9" type="primary">lfgA</name>
    <name evidence="9" type="ORF">ENKO_30480</name>
</gene>
<dbReference type="RefSeq" id="WP_088219987.1">
    <property type="nucleotide sequence ID" value="NZ_AP024590.1"/>
</dbReference>
<dbReference type="CDD" id="cd11614">
    <property type="entry name" value="SAF_CpaB_FlgA_like"/>
    <property type="match status" value="1"/>
</dbReference>
<feature type="signal peptide" evidence="7">
    <location>
        <begin position="1"/>
        <end position="35"/>
    </location>
</feature>
<dbReference type="EMBL" id="AP024590">
    <property type="protein sequence ID" value="BCU56454.1"/>
    <property type="molecule type" value="Genomic_DNA"/>
</dbReference>
<dbReference type="Gene3D" id="3.90.1210.10">
    <property type="entry name" value="Antifreeze-like/N-acetylneuraminic acid synthase C-terminal domain"/>
    <property type="match status" value="1"/>
</dbReference>
<evidence type="ECO:0000313" key="9">
    <source>
        <dbReference type="EMBL" id="BCU56454.1"/>
    </source>
</evidence>
<evidence type="ECO:0000256" key="5">
    <source>
        <dbReference type="ARBA" id="ARBA00022764"/>
    </source>
</evidence>
<dbReference type="GO" id="GO:0042597">
    <property type="term" value="C:periplasmic space"/>
    <property type="evidence" value="ECO:0007669"/>
    <property type="project" value="UniProtKB-SubCell"/>
</dbReference>
<keyword evidence="5" id="KW-0574">Periplasm</keyword>
<evidence type="ECO:0000256" key="3">
    <source>
        <dbReference type="ARBA" id="ARBA00014754"/>
    </source>
</evidence>
<comment type="similarity">
    <text evidence="2">Belongs to the FlgA family.</text>
</comment>
<dbReference type="Proteomes" id="UP000682928">
    <property type="component" value="Chromosome"/>
</dbReference>
<evidence type="ECO:0000256" key="7">
    <source>
        <dbReference type="SAM" id="SignalP"/>
    </source>
</evidence>
<evidence type="ECO:0000259" key="8">
    <source>
        <dbReference type="SMART" id="SM00858"/>
    </source>
</evidence>
<dbReference type="NCBIfam" id="TIGR03170">
    <property type="entry name" value="flgA_cterm"/>
    <property type="match status" value="1"/>
</dbReference>
<dbReference type="InterPro" id="IPR013974">
    <property type="entry name" value="SAF"/>
</dbReference>
<comment type="function">
    <text evidence="6">Involved in the assembly process of the P-ring formation. It may associate with FlgF on the rod constituting a structure essential for the P-ring assembly or may act as a modulator protein for the P-ring assembly.</text>
</comment>
<dbReference type="InterPro" id="IPR039246">
    <property type="entry name" value="Flagellar_FlgA"/>
</dbReference>
<dbReference type="SMART" id="SM00858">
    <property type="entry name" value="SAF"/>
    <property type="match status" value="1"/>
</dbReference>
<dbReference type="GO" id="GO:0044780">
    <property type="term" value="P:bacterial-type flagellum assembly"/>
    <property type="evidence" value="ECO:0007669"/>
    <property type="project" value="InterPro"/>
</dbReference>
<accession>A0AA86JC86</accession>
<dbReference type="PANTHER" id="PTHR36307">
    <property type="entry name" value="FLAGELLA BASAL BODY P-RING FORMATION PROTEIN FLGA"/>
    <property type="match status" value="1"/>
</dbReference>
<reference evidence="9" key="1">
    <citation type="submission" date="2021-04" db="EMBL/GenBank/DDBJ databases">
        <title>Difference and commonality of drug resistance evolution in various bacteria. and drug sensitivity profiles.</title>
        <authorList>
            <person name="Maeda T."/>
            <person name="Shibai A."/>
            <person name="Kawada K."/>
            <person name="Kotani H."/>
            <person name="Tarusawa Y."/>
            <person name="Tanabe K."/>
            <person name="Furusawa C."/>
        </authorList>
    </citation>
    <scope>NUCLEOTIDE SEQUENCE</scope>
    <source>
        <strain evidence="9">JCM 8580</strain>
    </source>
</reference>
<proteinExistence type="inferred from homology"/>
<organism evidence="9 10">
    <name type="scientific">Enterobacter kobei</name>
    <dbReference type="NCBI Taxonomy" id="208224"/>
    <lineage>
        <taxon>Bacteria</taxon>
        <taxon>Pseudomonadati</taxon>
        <taxon>Pseudomonadota</taxon>
        <taxon>Gammaproteobacteria</taxon>
        <taxon>Enterobacterales</taxon>
        <taxon>Enterobacteriaceae</taxon>
        <taxon>Enterobacter</taxon>
        <taxon>Enterobacter cloacae complex</taxon>
    </lineage>
</organism>
<comment type="subcellular location">
    <subcellularLocation>
        <location evidence="1">Periplasm</location>
    </subcellularLocation>
</comment>
<dbReference type="PANTHER" id="PTHR36307:SF1">
    <property type="entry name" value="FLAGELLA BASAL BODY P-RING FORMATION PROTEIN FLGA"/>
    <property type="match status" value="1"/>
</dbReference>
<keyword evidence="9" id="KW-0282">Flagellum</keyword>
<feature type="domain" description="SAF" evidence="8">
    <location>
        <begin position="127"/>
        <end position="189"/>
    </location>
</feature>
<evidence type="ECO:0000313" key="10">
    <source>
        <dbReference type="Proteomes" id="UP000682928"/>
    </source>
</evidence>
<name>A0AA86JC86_9ENTR</name>
<evidence type="ECO:0000256" key="2">
    <source>
        <dbReference type="ARBA" id="ARBA00010474"/>
    </source>
</evidence>